<dbReference type="Proteomes" id="UP000689195">
    <property type="component" value="Unassembled WGS sequence"/>
</dbReference>
<gene>
    <name evidence="2" type="ORF">PPENT_87.1.T1280071</name>
</gene>
<sequence>MPPGQLQKNKQQQRSVLTSQKLELLNENRKLLSHIFNMGNSHAQHNLHRAMLRMRAAMIEKKIDVSKISKKIKGKIVSQLLRYESHTSLHEAFFRWKVRADPEIVKKAVDQILLNSRLNEFNAFHKLKNLIGLKDPQKKMNAKKRKNMCLINLALFLQKKDFQLKTAAISALKPKNQDSDKMLGLLLWSISSKHRERYLREKFNWWRLFSKVKSDKLQKQLKALERLGDEYNMRNDRLDRQRLKEAFEKWRGDLMNFRLKKKFFSVLLKTTFGRLQRCYTRWVDLPDKRENDMKKQGMLLITKLSNKADQNKRLVWNSFKTIDDDAKNKKTKVIRELIEVTFNQSYTAFYKWANYNTYAKLTETNLKKIKALQASANVTQQLVKLETFKLFGLSQKAEICSFLNKLILKIQQRQKMDALRQIENVSMQKKMQEKLDNINKQEIISRLGDTANKTEKGLLRQVLRKFALMREQSEIKNKYFGRIILTTSGMAMDAFRRWKQLPDPSEQQMLQNVSKFQLRLQFLFKQRVKQSFDPLKEVYYQGIQCKRLCVKQMLVKQLSAPQRFLRQWQSMNKIYKSVIACQKTNNFFDSLQEVLRNNIRAFLYTRKDAEAKERCLVKLMSSFTNNLMIAFLKWKNYNKQQKISEKLGDEKKRFMLINLQRFIKNDNLNRLRRILRLFYNEQQVNQLIKKIHLRVLQTQIGQVELSFQKWKSLPGDEALKNQAKVSKFAISLGKIAYRFIKLNSWDQLENELLDGQAKKKFCINKIIAVTQSDLKKAFLLWHRKAWEMKMFDKFSQLNVTLNDQIVKQKLIGWINAGSKVKFHALTEVLRRFNKNAVEQNLKRKALAIINRNTISQVWLSFNRWKQLPEDNNELQVKASVFEKSLNKYIIHMARKCTWNPLQEAYDDALAIKKRAVLLMIKTQESEQQRTLDQWNKNVQLIKEVEKCKFVINLFGFLGLHIKNNIAPLKPDEESQKKEKALLRLIGNFDSNLRYFFMKWYNDGKLLKLQGAMNEEKKKLLLEAINNFSKNNDFAKLRAILAKFKRNSSVTAVQDRFFAKLFATQFGGAIVAFQKWKNLPEPVNTEQLKNARKFERTLDILFHTHLKVSFDPLKEDYMDAQNIKRMCLRKIFEKSMSAHKRLFLLWAQQNRQAKQIELCKLTTSLFVGLAQIVTANVQPIMQNPREAQTKEKALHLIFQGQTENLLRAFFKWRNWAQQDRMKNNFLNEIQSEQRKELIDRLQGFCNGNKLNLFRLILAKFSLAHKKEKLILQINARILRTQIGAVWDTFNKWKNLPEANAEELIKASKFEAQLNKFALHIWRKRTWNPLQEVYDDAQALKKRAIILMIKTQESEQQRALDQWNKNVGLIKEVERCKCVIGLFGFIGLHIKNNIAPLKPDEESQKKEKALLRLIGNFDSNLRYFFMKWYNDGKLLKLQGAMNEEKKKLLLEAINNFSKNNDFAKLRAILAKFKRNSSVTAVQDRFFAKLFATQFGGAIVAFQKWKNLPEPVNTEQLKNARKFERKLDILFHTHLKVSFDPLKEDYMDAQNIKRMCLRKIFEKGMSAHKRLFLLWAQQNRQAKQIELCKLTTSLFVGLAQIVTANVQPIMQNPREAQAKEKALHLIFQGQAENLSRAFFLWRNKTQQDRMHQNFEDALTVEKKKQLTEQLVQFEHGNKFALYRAILAKFSLAHKKDKLILQINSRMLKTQLGAVWDTFNKWKNLPEANAEELIKASKFEAQLNKFALHIWRKRTWNPLQEVYDDAQALKKRAIILMIKTQESEQQRALDQWNKNVGLIKEVERCKCVIGLFGFIGLHIKNNIAPLKPDEESQKKEKALLRLIGNFDSNLRYFFMKWYNDGKLLKLQGAMNEEKKKLLLEAINNFSKNNDFAKLRAILAKFKRNSSVTAVQDRFFAKLFATQFGGAIVAFQKWKNLPEPVNTEQLKNARKFERKLDILFHTHLKVSFDPLKEDYMDAQNIKRMCLRKIFEKGMSAHKRLFLLWAQQNRQAKQIELCKLTTSLFVGLAQIVTANVQPIMQNPREAQAKEKALHLIFQGQAENLSRAFFLWRNKTQQDRMHQNFEDALTVEKKKQLTEQLVQFEHGNKFALYRAILAKFSLAHKKDKLILQINSRMLKTQLGAVWDTFNKWKNLPEANAEELIKASKFEAQLNKFALHIWRKRTWNPLQEVYDDAQALKKRAIILMIKTQESEQQRALDQWNKNVGLIKEVERCKCVIGLFGFIGLHIKNNIAPLKPDEESQKKEKALLRLIGNFDSNLRYFFMKWYNDGKLLKLQGAMNEEKKKLLLEAINNFSKNNDFAKLRAILAKFKRNSSVTAVQDRFFAKLFATQFGGAIVAFQKWKNLPEPVNTEQLKNARKFERKLDILFHTHLKVSFDPLKEDYMDAQNIKRMCLRKIFEKGMSAHKRLFLLWAQQNRQAKQIELCKLTTSLFVGLAQIVTANVQPIMQNPREAQAKEKALHLIFQGQAENLSRAFFLWRNKTQQDRMHQNFEDALTVEKKKQLTEQLVQFEHGNKFALYRAILAKFSLAHKKDKLILQINSRMLKTQLGAVWDTFNKWKNLPEANAEELIKASKFEAQLNKFALHIWRKRTWNPLQEVYDDAQALKKRAIILMIKTQESEQQRALDQWNKNVGLIKEVERCKCVIGLFGFIGLHIKNNIAPLKPDEESQKKEKALLRLIGNFDSNLRYFFMKWYNDGKLLKLQGAMNEEKKKLLLEAINNFSKNNDFAKLRAILAKFKRNSSVTAVQDRFFAKLFATQFGGAIVAFQKWKNLPEPVNTEQLKNARKFERKLDILFHTHLKVSFDPLKEDYMDAQNIKRMCLRKIFEKGMSAHKRLFLLWAQQNRQAKQIELCKLTTSLFVGLAQIVTANVQPIMQNPREAQAKEKALHLIFQGQAENLSRAFFLWRNKTQQDRMHQNFEDALTVEKKKQLTEQLVQFEHGNKFALYRAILAKFSLAHKKDKLILQINSRMLKTQLGAVWDTFNKWKNLPEANAEELIKASKFEAQLNKFALHIWRKRTWNPLQEVYDDAQALKKRAIILMIKTQESEQQRALDQWNKNVGLIKEVERCKCVIGLFGFIGLHIKNNIAPLKPDEESQKKEKALLRLIGNFDSNLRYFFMKWYNDGKLLKLQGAMNEEKKKLLLEAINNFSKNNDFAKLRAILAKFKRNSSVTAVQDRFFAKLFATQFGGAIVAFQKWKNLPEPVNTEQLKNARKFERKLDILFHTHLKVSFDPLKEDYMDAQNIKRMCLRKIFEKGMSAHKRLFLLWAQQNRQAKQIELCKLTTSLFVGLAQIVTANVQPIMQNPREAQAKEKALHLIFQGQAENLSRAFFLWRNKTQQDRMHQNFEDALTVEKKKQLTEQLVQFEHGNKFALYRAILAKFSLAHKKDKLILQINSRMLKTQLGAVWDTFNKWKNLPEANAEELIKASKFEAQLNKFALHIWRKRTWNPLQEVYDDAQALKKRAIILMIKTQESEQQRALDQWNKNVGLIKEVERCKCVIGLFGFIGLHIKNNIAPLKPDEESQKKEKALLRLIGNFDSNLRYFFMKWYNDGKLLKLQGAMNEEKKKLLLEAINNFSKNNDFAKLRAILAKFKRNSSVTAVQDRFFAKLFATQFGGAIVAFQKWKNLPEPVNTEQLKNARKFERKLDILFHTHLKVSFDPLKEDYMDAQNIKRMCLRKIFEKGMSAHKRLFLLWAQQNRQAKQIELCKLTTSLFVGLAQIVTANVQPIMQNPREAQAKEKALHLIFQGQAENLSRAFFLWRNKTQQDRMHQNFEDALTVEKKKQLTEQLVQFEHGNKFALYRAILAKFSLAHKKDKLILQINSRMLKTQLGAVWDTFNKWKNLPEANAEELIKASKFEAQLNKFALHIWRKRTWNPLQEVYDDAQALKKRAIILMIKTQESEQQRALDQWNKNVGLIKEVERCKCVIGLFGFIGLHIKNNIAPLKPDEESQKKEKALLRLIGNFDSNLRYFFMKWYNDGKLLKLQGAMNEEKKKLLLEAINNFSKNNDFAKLRAILAKFKRNSSVTAVQDRFFAKLFATQFGGAIVAFQKWKNLPEPVNTEQLKNARKFERTLDLLFRGRLKASLEPLKDVYQDGNSKKLYCLRKLFTLAMGQNKRLFLYWRDINKLHKSIETCKYTTNLFQTLALTLAGHVQTIFKPNKKQESVLNKMLMNYNNSLRWAFVHWNNQAKQSKIQSQLDDEKKKLLLFALHRNLRTNDQGKLRDILRKFEQARQKQALIKKIQIQLLHTLVGQIEVSFQKWKALPENKELDLMKASVFEKSLNRFKIHMVRKTTFNQLQNIYLDGQAKQKYAVNKMLYNCMSAQKKAFLKWYKIVEFSRAAEAFNISDKKKLAIQLFYQHKMNQLNVAFVEWKRLSSNLTNKKESAQEREIRLKREAILLFQNFAQIKLRIYFQRWNIRAVKKNMISVFNAIQKLLLFSMKQDRELMKEALNIWRGPKLQNQWFQRVAEMIAKNTRITPQIAFWRMRDNATTQRAVSLNTLQIVKCKKLINNLLKAYDRVRQRAFTNIEHFGRGITDASSFQPSHSSFLQQTPVRDSLAKSQVESILLKNSQQVALNTLQRVFRRHLKLRFTELVLITSQCQKLGEQMLKSSIQSTQYKFIHRKMATEKLIGIIERNVQLKELVFFNSIANQSDPDLLKRMNELIEENSRLRDQATNDETINSKDQQISEQQRLIQDLNTRLDRMRGQRIIKSLEDYEDHLVEDGFLAIKENKRN</sequence>
<keyword evidence="1" id="KW-0175">Coiled coil</keyword>
<feature type="coiled-coil region" evidence="1">
    <location>
        <begin position="214"/>
        <end position="241"/>
    </location>
</feature>
<reference evidence="2" key="1">
    <citation type="submission" date="2021-01" db="EMBL/GenBank/DDBJ databases">
        <authorList>
            <consortium name="Genoscope - CEA"/>
            <person name="William W."/>
        </authorList>
    </citation>
    <scope>NUCLEOTIDE SEQUENCE</scope>
</reference>
<keyword evidence="3" id="KW-1185">Reference proteome</keyword>
<dbReference type="OrthoDB" id="301333at2759"/>
<feature type="coiled-coil region" evidence="1">
    <location>
        <begin position="4670"/>
        <end position="4720"/>
    </location>
</feature>
<evidence type="ECO:0000313" key="2">
    <source>
        <dbReference type="EMBL" id="CAD8201550.1"/>
    </source>
</evidence>
<accession>A0A8S1XJC3</accession>
<proteinExistence type="predicted"/>
<name>A0A8S1XJC3_9CILI</name>
<organism evidence="2 3">
    <name type="scientific">Paramecium pentaurelia</name>
    <dbReference type="NCBI Taxonomy" id="43138"/>
    <lineage>
        <taxon>Eukaryota</taxon>
        <taxon>Sar</taxon>
        <taxon>Alveolata</taxon>
        <taxon>Ciliophora</taxon>
        <taxon>Intramacronucleata</taxon>
        <taxon>Oligohymenophorea</taxon>
        <taxon>Peniculida</taxon>
        <taxon>Parameciidae</taxon>
        <taxon>Paramecium</taxon>
    </lineage>
</organism>
<dbReference type="EMBL" id="CAJJDO010000128">
    <property type="protein sequence ID" value="CAD8201550.1"/>
    <property type="molecule type" value="Genomic_DNA"/>
</dbReference>
<evidence type="ECO:0000313" key="3">
    <source>
        <dbReference type="Proteomes" id="UP000689195"/>
    </source>
</evidence>
<protein>
    <submittedName>
        <fullName evidence="2">Uncharacterized protein</fullName>
    </submittedName>
</protein>
<comment type="caution">
    <text evidence="2">The sequence shown here is derived from an EMBL/GenBank/DDBJ whole genome shotgun (WGS) entry which is preliminary data.</text>
</comment>
<evidence type="ECO:0000256" key="1">
    <source>
        <dbReference type="SAM" id="Coils"/>
    </source>
</evidence>